<evidence type="ECO:0000256" key="9">
    <source>
        <dbReference type="PIRSR" id="PIRSR617736-1"/>
    </source>
</evidence>
<keyword evidence="8" id="KW-0624">Polysaccharide degradation</keyword>
<proteinExistence type="inferred from homology"/>
<dbReference type="Proteomes" id="UP000199440">
    <property type="component" value="Unassembled WGS sequence"/>
</dbReference>
<feature type="binding site" evidence="10">
    <location>
        <position position="410"/>
    </location>
    <ligand>
        <name>substrate</name>
    </ligand>
</feature>
<evidence type="ECO:0000313" key="13">
    <source>
        <dbReference type="Proteomes" id="UP000199440"/>
    </source>
</evidence>
<accession>A0A1G9Q0M9</accession>
<keyword evidence="13" id="KW-1185">Reference proteome</keyword>
<dbReference type="AlphaFoldDB" id="A0A1G9Q0M9"/>
<dbReference type="Gene3D" id="3.20.20.80">
    <property type="entry name" value="Glycosidases"/>
    <property type="match status" value="1"/>
</dbReference>
<feature type="active site" description="Proton donor" evidence="9">
    <location>
        <position position="177"/>
    </location>
</feature>
<feature type="binding site" evidence="10">
    <location>
        <begin position="417"/>
        <end position="418"/>
    </location>
    <ligand>
        <name>substrate</name>
    </ligand>
</feature>
<evidence type="ECO:0000256" key="4">
    <source>
        <dbReference type="ARBA" id="ARBA00022801"/>
    </source>
</evidence>
<reference evidence="12 13" key="1">
    <citation type="submission" date="2016-10" db="EMBL/GenBank/DDBJ databases">
        <authorList>
            <person name="de Groot N.N."/>
        </authorList>
    </citation>
    <scope>NUCLEOTIDE SEQUENCE [LARGE SCALE GENOMIC DNA]</scope>
    <source>
        <strain evidence="12 13">DSM 19886</strain>
    </source>
</reference>
<keyword evidence="5" id="KW-0136">Cellulose degradation</keyword>
<dbReference type="GO" id="GO:0030245">
    <property type="term" value="P:cellulose catabolic process"/>
    <property type="evidence" value="ECO:0007669"/>
    <property type="project" value="UniProtKB-KW"/>
</dbReference>
<gene>
    <name evidence="12" type="ORF">SAMN04488514_104246</name>
</gene>
<dbReference type="InterPro" id="IPR017853">
    <property type="entry name" value="GH"/>
</dbReference>
<feature type="binding site" evidence="10">
    <location>
        <position position="176"/>
    </location>
    <ligand>
        <name>substrate</name>
    </ligand>
</feature>
<comment type="catalytic activity">
    <reaction evidence="1 11">
        <text>Hydrolysis of terminal, non-reducing beta-D-glucosyl residues with release of beta-D-glucose.</text>
        <dbReference type="EC" id="3.2.1.21"/>
    </reaction>
</comment>
<dbReference type="NCBIfam" id="TIGR03356">
    <property type="entry name" value="BGL"/>
    <property type="match status" value="1"/>
</dbReference>
<evidence type="ECO:0000256" key="1">
    <source>
        <dbReference type="ARBA" id="ARBA00000448"/>
    </source>
</evidence>
<dbReference type="SUPFAM" id="SSF51445">
    <property type="entry name" value="(Trans)glycosidases"/>
    <property type="match status" value="1"/>
</dbReference>
<evidence type="ECO:0000256" key="11">
    <source>
        <dbReference type="RuleBase" id="RU361175"/>
    </source>
</evidence>
<dbReference type="FunFam" id="3.20.20.80:FF:000004">
    <property type="entry name" value="Beta-glucosidase 6-phospho-beta-glucosidase"/>
    <property type="match status" value="1"/>
</dbReference>
<dbReference type="RefSeq" id="WP_089888709.1">
    <property type="nucleotide sequence ID" value="NZ_FNGV01000004.1"/>
</dbReference>
<protein>
    <recommendedName>
        <fullName evidence="3 11">Beta-glucosidase</fullName>
        <ecNumber evidence="3 11">3.2.1.21</ecNumber>
    </recommendedName>
</protein>
<evidence type="ECO:0000256" key="10">
    <source>
        <dbReference type="PIRSR" id="PIRSR617736-2"/>
    </source>
</evidence>
<dbReference type="PRINTS" id="PR00131">
    <property type="entry name" value="GLHYDRLASE1"/>
</dbReference>
<feature type="binding site" evidence="10">
    <location>
        <position position="132"/>
    </location>
    <ligand>
        <name>substrate</name>
    </ligand>
</feature>
<name>A0A1G9Q0M9_9FLAO</name>
<dbReference type="PANTHER" id="PTHR10353:SF36">
    <property type="entry name" value="LP05116P"/>
    <property type="match status" value="1"/>
</dbReference>
<dbReference type="Pfam" id="PF00232">
    <property type="entry name" value="Glyco_hydro_1"/>
    <property type="match status" value="1"/>
</dbReference>
<dbReference type="PROSITE" id="PS00653">
    <property type="entry name" value="GLYCOSYL_HYDROL_F1_2"/>
    <property type="match status" value="1"/>
</dbReference>
<evidence type="ECO:0000256" key="2">
    <source>
        <dbReference type="ARBA" id="ARBA00010838"/>
    </source>
</evidence>
<dbReference type="STRING" id="192904.SAMN04488514_104246"/>
<sequence>MTDKKNYPNPELGINDFGNDFIWGVSTAAYQIEGAHAIHDKGESIWDRFVSQKGKVYQEHHGKIACDFYHNYKSDIQLMKAMNIPNFRFSLSWPRLMPKGEGSSSQAGIDFYNRVIDFCLECGITPWVTIYHWDLPQNLEDKGGWTNRKIIGWFENYVRLCAKHFGNRVKHWMVLNEPMVFTGAGHFLGVHAPGRKGLKNFLPAVHHAALCQSAGGRILRSEVTNATIGTTFSCSQITPRSNNKKDALAARKADALLNRLFIEPSLGLGYPKDIKVLQRIEKYQRPEDKKNLIFDFDFIGIQNYTREVVRHSYTTPYLWAKIVKATKRNVQTTLMDWEVYPPSIYAMIAKFNTYENVKKIIITENGSAFEDSLKAGKVHDPQRLSYLKHYLKEVHKAKNDGLKVSGYFAWTFTDNFEWAEGFYPRFGLVYVDFKNQKRIVKSSGKWYRDFLRPLFD</sequence>
<evidence type="ECO:0000256" key="7">
    <source>
        <dbReference type="ARBA" id="ARBA00023295"/>
    </source>
</evidence>
<dbReference type="InterPro" id="IPR033132">
    <property type="entry name" value="GH_1_N_CS"/>
</dbReference>
<dbReference type="GO" id="GO:0005829">
    <property type="term" value="C:cytosol"/>
    <property type="evidence" value="ECO:0007669"/>
    <property type="project" value="TreeGrafter"/>
</dbReference>
<evidence type="ECO:0000256" key="5">
    <source>
        <dbReference type="ARBA" id="ARBA00023001"/>
    </source>
</evidence>
<dbReference type="InterPro" id="IPR017736">
    <property type="entry name" value="Glyco_hydro_1_beta-glucosidase"/>
</dbReference>
<keyword evidence="6" id="KW-0119">Carbohydrate metabolism</keyword>
<feature type="binding site" evidence="10">
    <location>
        <position position="304"/>
    </location>
    <ligand>
        <name>substrate</name>
    </ligand>
</feature>
<comment type="similarity">
    <text evidence="2 11">Belongs to the glycosyl hydrolase 1 family.</text>
</comment>
<dbReference type="EC" id="3.2.1.21" evidence="3 11"/>
<keyword evidence="7 11" id="KW-0326">Glycosidase</keyword>
<feature type="active site" description="Nucleophile" evidence="9">
    <location>
        <position position="364"/>
    </location>
</feature>
<evidence type="ECO:0000256" key="3">
    <source>
        <dbReference type="ARBA" id="ARBA00012744"/>
    </source>
</evidence>
<feature type="binding site" evidence="10">
    <location>
        <position position="31"/>
    </location>
    <ligand>
        <name>substrate</name>
    </ligand>
</feature>
<dbReference type="GO" id="GO:0008422">
    <property type="term" value="F:beta-glucosidase activity"/>
    <property type="evidence" value="ECO:0007669"/>
    <property type="project" value="UniProtKB-EC"/>
</dbReference>
<evidence type="ECO:0000313" key="12">
    <source>
        <dbReference type="EMBL" id="SDM04473.1"/>
    </source>
</evidence>
<keyword evidence="4 11" id="KW-0378">Hydrolase</keyword>
<organism evidence="12 13">
    <name type="scientific">Kriegella aquimaris</name>
    <dbReference type="NCBI Taxonomy" id="192904"/>
    <lineage>
        <taxon>Bacteria</taxon>
        <taxon>Pseudomonadati</taxon>
        <taxon>Bacteroidota</taxon>
        <taxon>Flavobacteriia</taxon>
        <taxon>Flavobacteriales</taxon>
        <taxon>Flavobacteriaceae</taxon>
        <taxon>Kriegella</taxon>
    </lineage>
</organism>
<evidence type="ECO:0000256" key="6">
    <source>
        <dbReference type="ARBA" id="ARBA00023277"/>
    </source>
</evidence>
<dbReference type="OrthoDB" id="9765195at2"/>
<dbReference type="EMBL" id="FNGV01000004">
    <property type="protein sequence ID" value="SDM04473.1"/>
    <property type="molecule type" value="Genomic_DNA"/>
</dbReference>
<evidence type="ECO:0000256" key="8">
    <source>
        <dbReference type="ARBA" id="ARBA00023326"/>
    </source>
</evidence>
<dbReference type="InterPro" id="IPR001360">
    <property type="entry name" value="Glyco_hydro_1"/>
</dbReference>
<dbReference type="PANTHER" id="PTHR10353">
    <property type="entry name" value="GLYCOSYL HYDROLASE"/>
    <property type="match status" value="1"/>
</dbReference>